<dbReference type="OrthoDB" id="338650at2759"/>
<dbReference type="GO" id="GO:0008440">
    <property type="term" value="F:inositol-1,4,5-trisphosphate 3-kinase activity"/>
    <property type="evidence" value="ECO:0007669"/>
    <property type="project" value="TreeGrafter"/>
</dbReference>
<dbReference type="GO" id="GO:0000824">
    <property type="term" value="F:inositol-1,4,5,6-tetrakisphosphate 3-kinase activity"/>
    <property type="evidence" value="ECO:0007669"/>
    <property type="project" value="TreeGrafter"/>
</dbReference>
<dbReference type="SUPFAM" id="SSF56104">
    <property type="entry name" value="SAICAR synthase-like"/>
    <property type="match status" value="1"/>
</dbReference>
<organism evidence="6 7">
    <name type="scientific">Hydnum rufescens UP504</name>
    <dbReference type="NCBI Taxonomy" id="1448309"/>
    <lineage>
        <taxon>Eukaryota</taxon>
        <taxon>Fungi</taxon>
        <taxon>Dikarya</taxon>
        <taxon>Basidiomycota</taxon>
        <taxon>Agaricomycotina</taxon>
        <taxon>Agaricomycetes</taxon>
        <taxon>Cantharellales</taxon>
        <taxon>Hydnaceae</taxon>
        <taxon>Hydnum</taxon>
    </lineage>
</organism>
<feature type="non-terminal residue" evidence="6">
    <location>
        <position position="320"/>
    </location>
</feature>
<keyword evidence="7" id="KW-1185">Reference proteome</keyword>
<keyword evidence="2 4" id="KW-0808">Transferase</keyword>
<dbReference type="EC" id="2.7.-.-" evidence="4"/>
<sequence length="320" mass="34347">LSSQVGGHAGVLSSDDGTLVIKPCLPLEKEFYTALAVDVAATTTAVDSSEGGDNLPRTSGPFTYLSPWVPKFYGVLRLEGHVVPNATAPTRPEDVIVDNLSHPFYRPNVLDIKLGTILYEPNAPPAKRERMLKTARETTSFETGVRLTGFQVYNGNSGSFTVTPKSFGKTIKASELPVGIARFFPVRTKERGEGVRAELLVRVLEEVLANLRELVQALERTEIRMIGASVLILWEGDEQVLEAALERTEGDLVGDESDGSSTGGELGGTSSPLRGGPSVVVRLIDFAHTRGAPGEGPDMGVLQGLQTAIRLVLGRIDQLK</sequence>
<evidence type="ECO:0000313" key="7">
    <source>
        <dbReference type="Proteomes" id="UP000886523"/>
    </source>
</evidence>
<comment type="caution">
    <text evidence="6">The sequence shown here is derived from an EMBL/GenBank/DDBJ whole genome shotgun (WGS) entry which is preliminary data.</text>
</comment>
<dbReference type="GO" id="GO:0032958">
    <property type="term" value="P:inositol phosphate biosynthetic process"/>
    <property type="evidence" value="ECO:0007669"/>
    <property type="project" value="InterPro"/>
</dbReference>
<dbReference type="Proteomes" id="UP000886523">
    <property type="component" value="Unassembled WGS sequence"/>
</dbReference>
<dbReference type="PANTHER" id="PTHR12400:SF108">
    <property type="entry name" value="KINASE"/>
    <property type="match status" value="1"/>
</dbReference>
<dbReference type="InterPro" id="IPR038286">
    <property type="entry name" value="IPK_sf"/>
</dbReference>
<proteinExistence type="inferred from homology"/>
<evidence type="ECO:0000256" key="2">
    <source>
        <dbReference type="ARBA" id="ARBA00022679"/>
    </source>
</evidence>
<name>A0A9P6E2T0_9AGAM</name>
<keyword evidence="3 4" id="KW-0418">Kinase</keyword>
<evidence type="ECO:0000256" key="5">
    <source>
        <dbReference type="SAM" id="MobiDB-lite"/>
    </source>
</evidence>
<feature type="region of interest" description="Disordered" evidence="5">
    <location>
        <begin position="251"/>
        <end position="274"/>
    </location>
</feature>
<dbReference type="AlphaFoldDB" id="A0A9P6E2T0"/>
<gene>
    <name evidence="6" type="ORF">BS47DRAFT_1264789</name>
</gene>
<evidence type="ECO:0000256" key="4">
    <source>
        <dbReference type="RuleBase" id="RU363090"/>
    </source>
</evidence>
<evidence type="ECO:0000313" key="6">
    <source>
        <dbReference type="EMBL" id="KAF9521170.1"/>
    </source>
</evidence>
<evidence type="ECO:0000256" key="1">
    <source>
        <dbReference type="ARBA" id="ARBA00007374"/>
    </source>
</evidence>
<protein>
    <recommendedName>
        <fullName evidence="4">Kinase</fullName>
        <ecNumber evidence="4">2.7.-.-</ecNumber>
    </recommendedName>
</protein>
<dbReference type="Gene3D" id="3.30.470.160">
    <property type="entry name" value="Inositol polyphosphate kinase"/>
    <property type="match status" value="1"/>
</dbReference>
<dbReference type="GO" id="GO:0046854">
    <property type="term" value="P:phosphatidylinositol phosphate biosynthetic process"/>
    <property type="evidence" value="ECO:0007669"/>
    <property type="project" value="TreeGrafter"/>
</dbReference>
<dbReference type="PANTHER" id="PTHR12400">
    <property type="entry name" value="INOSITOL POLYPHOSPHATE KINASE"/>
    <property type="match status" value="1"/>
</dbReference>
<dbReference type="InterPro" id="IPR005522">
    <property type="entry name" value="IPK"/>
</dbReference>
<feature type="non-terminal residue" evidence="6">
    <location>
        <position position="1"/>
    </location>
</feature>
<dbReference type="GO" id="GO:0005634">
    <property type="term" value="C:nucleus"/>
    <property type="evidence" value="ECO:0007669"/>
    <property type="project" value="TreeGrafter"/>
</dbReference>
<accession>A0A9P6E2T0</accession>
<reference evidence="6" key="1">
    <citation type="journal article" date="2020" name="Nat. Commun.">
        <title>Large-scale genome sequencing of mycorrhizal fungi provides insights into the early evolution of symbiotic traits.</title>
        <authorList>
            <person name="Miyauchi S."/>
            <person name="Kiss E."/>
            <person name="Kuo A."/>
            <person name="Drula E."/>
            <person name="Kohler A."/>
            <person name="Sanchez-Garcia M."/>
            <person name="Morin E."/>
            <person name="Andreopoulos B."/>
            <person name="Barry K.W."/>
            <person name="Bonito G."/>
            <person name="Buee M."/>
            <person name="Carver A."/>
            <person name="Chen C."/>
            <person name="Cichocki N."/>
            <person name="Clum A."/>
            <person name="Culley D."/>
            <person name="Crous P.W."/>
            <person name="Fauchery L."/>
            <person name="Girlanda M."/>
            <person name="Hayes R.D."/>
            <person name="Keri Z."/>
            <person name="LaButti K."/>
            <person name="Lipzen A."/>
            <person name="Lombard V."/>
            <person name="Magnuson J."/>
            <person name="Maillard F."/>
            <person name="Murat C."/>
            <person name="Nolan M."/>
            <person name="Ohm R.A."/>
            <person name="Pangilinan J."/>
            <person name="Pereira M.F."/>
            <person name="Perotto S."/>
            <person name="Peter M."/>
            <person name="Pfister S."/>
            <person name="Riley R."/>
            <person name="Sitrit Y."/>
            <person name="Stielow J.B."/>
            <person name="Szollosi G."/>
            <person name="Zifcakova L."/>
            <person name="Stursova M."/>
            <person name="Spatafora J.W."/>
            <person name="Tedersoo L."/>
            <person name="Vaario L.M."/>
            <person name="Yamada A."/>
            <person name="Yan M."/>
            <person name="Wang P."/>
            <person name="Xu J."/>
            <person name="Bruns T."/>
            <person name="Baldrian P."/>
            <person name="Vilgalys R."/>
            <person name="Dunand C."/>
            <person name="Henrissat B."/>
            <person name="Grigoriev I.V."/>
            <person name="Hibbett D."/>
            <person name="Nagy L.G."/>
            <person name="Martin F.M."/>
        </authorList>
    </citation>
    <scope>NUCLEOTIDE SEQUENCE</scope>
    <source>
        <strain evidence="6">UP504</strain>
    </source>
</reference>
<comment type="similarity">
    <text evidence="1 4">Belongs to the inositol phosphokinase (IPK) family.</text>
</comment>
<dbReference type="GO" id="GO:0005737">
    <property type="term" value="C:cytoplasm"/>
    <property type="evidence" value="ECO:0007669"/>
    <property type="project" value="TreeGrafter"/>
</dbReference>
<evidence type="ECO:0000256" key="3">
    <source>
        <dbReference type="ARBA" id="ARBA00022777"/>
    </source>
</evidence>
<dbReference type="Pfam" id="PF03770">
    <property type="entry name" value="IPK"/>
    <property type="match status" value="1"/>
</dbReference>
<dbReference type="EMBL" id="MU128909">
    <property type="protein sequence ID" value="KAF9521170.1"/>
    <property type="molecule type" value="Genomic_DNA"/>
</dbReference>